<dbReference type="InterPro" id="IPR011335">
    <property type="entry name" value="Restrct_endonuc-II-like"/>
</dbReference>
<proteinExistence type="inferred from homology"/>
<evidence type="ECO:0000256" key="11">
    <source>
        <dbReference type="SAM" id="MobiDB-lite"/>
    </source>
</evidence>
<evidence type="ECO:0000256" key="7">
    <source>
        <dbReference type="ARBA" id="ARBA00023125"/>
    </source>
</evidence>
<accession>A0A482WFK2</accession>
<keyword evidence="6" id="KW-0378">Hydrolase</keyword>
<protein>
    <recommendedName>
        <fullName evidence="10">DNA repair endonuclease XPF</fullName>
    </recommendedName>
</protein>
<reference evidence="13 14" key="1">
    <citation type="journal article" date="2017" name="Gigascience">
        <title>Genome sequence of the small brown planthopper, Laodelphax striatellus.</title>
        <authorList>
            <person name="Zhu J."/>
            <person name="Jiang F."/>
            <person name="Wang X."/>
            <person name="Yang P."/>
            <person name="Bao Y."/>
            <person name="Zhao W."/>
            <person name="Wang W."/>
            <person name="Lu H."/>
            <person name="Wang Q."/>
            <person name="Cui N."/>
            <person name="Li J."/>
            <person name="Chen X."/>
            <person name="Luo L."/>
            <person name="Yu J."/>
            <person name="Kang L."/>
            <person name="Cui F."/>
        </authorList>
    </citation>
    <scope>NUCLEOTIDE SEQUENCE [LARGE SCALE GENOMIC DNA]</scope>
    <source>
        <strain evidence="13">Lst14</strain>
    </source>
</reference>
<evidence type="ECO:0000256" key="9">
    <source>
        <dbReference type="ARBA" id="ARBA00023242"/>
    </source>
</evidence>
<evidence type="ECO:0000256" key="1">
    <source>
        <dbReference type="ARBA" id="ARBA00004123"/>
    </source>
</evidence>
<dbReference type="Gene3D" id="1.10.150.20">
    <property type="entry name" value="5' to 3' exonuclease, C-terminal subdomain"/>
    <property type="match status" value="1"/>
</dbReference>
<dbReference type="Proteomes" id="UP000291343">
    <property type="component" value="Unassembled WGS sequence"/>
</dbReference>
<feature type="compositionally biased region" description="Acidic residues" evidence="11">
    <location>
        <begin position="421"/>
        <end position="434"/>
    </location>
</feature>
<evidence type="ECO:0000313" key="14">
    <source>
        <dbReference type="Proteomes" id="UP000291343"/>
    </source>
</evidence>
<dbReference type="GO" id="GO:0000110">
    <property type="term" value="C:nucleotide-excision repair factor 1 complex"/>
    <property type="evidence" value="ECO:0007669"/>
    <property type="project" value="TreeGrafter"/>
</dbReference>
<evidence type="ECO:0000256" key="4">
    <source>
        <dbReference type="ARBA" id="ARBA00022759"/>
    </source>
</evidence>
<comment type="similarity">
    <text evidence="2">Belongs to the XPF family.</text>
</comment>
<dbReference type="GO" id="GO:0000014">
    <property type="term" value="F:single-stranded DNA endodeoxyribonuclease activity"/>
    <property type="evidence" value="ECO:0007669"/>
    <property type="project" value="TreeGrafter"/>
</dbReference>
<evidence type="ECO:0000259" key="12">
    <source>
        <dbReference type="SMART" id="SM00891"/>
    </source>
</evidence>
<dbReference type="GO" id="GO:1901255">
    <property type="term" value="P:nucleotide-excision repair involved in interstrand cross-link repair"/>
    <property type="evidence" value="ECO:0007669"/>
    <property type="project" value="TreeGrafter"/>
</dbReference>
<dbReference type="STRING" id="195883.A0A482WFK2"/>
<evidence type="ECO:0000256" key="5">
    <source>
        <dbReference type="ARBA" id="ARBA00022763"/>
    </source>
</evidence>
<dbReference type="FunFam" id="3.40.50.10130:FF:000002">
    <property type="entry name" value="DNA repair endonuclease XPF"/>
    <property type="match status" value="1"/>
</dbReference>
<evidence type="ECO:0000256" key="3">
    <source>
        <dbReference type="ARBA" id="ARBA00022722"/>
    </source>
</evidence>
<gene>
    <name evidence="13" type="ORF">LSTR_LSTR001773</name>
</gene>
<dbReference type="PANTHER" id="PTHR10150">
    <property type="entry name" value="DNA REPAIR ENDONUCLEASE XPF"/>
    <property type="match status" value="1"/>
</dbReference>
<keyword evidence="8" id="KW-0234">DNA repair</keyword>
<dbReference type="SMART" id="SM00891">
    <property type="entry name" value="ERCC4"/>
    <property type="match status" value="1"/>
</dbReference>
<evidence type="ECO:0000256" key="6">
    <source>
        <dbReference type="ARBA" id="ARBA00022801"/>
    </source>
</evidence>
<comment type="subcellular location">
    <subcellularLocation>
        <location evidence="1">Nucleus</location>
    </subcellularLocation>
</comment>
<dbReference type="InParanoid" id="A0A482WFK2"/>
<name>A0A482WFK2_LAOST</name>
<dbReference type="SUPFAM" id="SSF52980">
    <property type="entry name" value="Restriction endonuclease-like"/>
    <property type="match status" value="1"/>
</dbReference>
<evidence type="ECO:0000256" key="2">
    <source>
        <dbReference type="ARBA" id="ARBA00010015"/>
    </source>
</evidence>
<keyword evidence="9" id="KW-0539">Nucleus</keyword>
<dbReference type="EMBL" id="QKKF02037264">
    <property type="protein sequence ID" value="RZF32309.1"/>
    <property type="molecule type" value="Genomic_DNA"/>
</dbReference>
<keyword evidence="3" id="KW-0540">Nuclease</keyword>
<dbReference type="FunCoup" id="A0A482WFK2">
    <property type="interactions" value="1758"/>
</dbReference>
<dbReference type="AlphaFoldDB" id="A0A482WFK2"/>
<evidence type="ECO:0000256" key="8">
    <source>
        <dbReference type="ARBA" id="ARBA00023204"/>
    </source>
</evidence>
<dbReference type="InterPro" id="IPR006166">
    <property type="entry name" value="ERCC4_domain"/>
</dbReference>
<dbReference type="Pfam" id="PF02732">
    <property type="entry name" value="ERCC4"/>
    <property type="match status" value="1"/>
</dbReference>
<keyword evidence="7" id="KW-0238">DNA-binding</keyword>
<dbReference type="InterPro" id="IPR010994">
    <property type="entry name" value="RuvA_2-like"/>
</dbReference>
<feature type="compositionally biased region" description="Low complexity" evidence="11">
    <location>
        <begin position="406"/>
        <end position="416"/>
    </location>
</feature>
<feature type="compositionally biased region" description="Basic and acidic residues" evidence="11">
    <location>
        <begin position="572"/>
        <end position="585"/>
    </location>
</feature>
<dbReference type="InterPro" id="IPR047520">
    <property type="entry name" value="XPF_nuclease"/>
</dbReference>
<sequence length="874" mass="99178">MIEYENQMFLDVLYEDGLLISAKGLRVETVIMNLLKVYCDPGNLVVVMGATPQEEQFFISELEKQEVTPLPKVLTYDHITYAERESVYLGGGVMFVSATVIVIDLLKKRIPIPKITGFIVLRAHRILESCQEAFAIRLYRQGNKTGFIKAFSTSPHSFTVGFAQVERIMRTLFVKNLYLWPRFHATVNTCMEKKKPAVVEFHLELTTSMSHIQTSVLDLVHFCIKEIKRLNPSLDTEEITVENALSKTFHKMLQMQLDPVWNQLSGKTKQLVSDLKTIRHIVQSLFQLDCVSFYSYLNKLRDPDYVMRSSGWLLLDSFESMYVAAKRRIYNSKNEVDLEPNPKWEALSAILKEIYKNSKDTSHTVLVLVHESSTVTQLKNYLTTGSSKLLSQMYSKLIASKSKSRFTSTKSGSSEGKTSEGDGDSEENADEEEMLSSVTLTQTMTQIEGDSKEDGDNDMEATFTQCTQEQLVGKCEPVIVLQQFKQDGDALSLPNTLKLLHPLYIVLYDVDVTAIRQIECFQAADTVYQITVYFLIHGESVEEQAYLTSLRREKEAFEFLIKEKSSMVVHADQDGKSDDCPELSRDMGVSASASNNANSRKGGTSAQPVVMPKVIVDIREFRSELPTLLHRRGINIEPISLLVGDYILSPEMCVERKSISDLIGSLNNGRLYTQALNMTRYYQKPILLIEFDQNKPFALQGRYYLSNDKSSNDITNKLQLLTLQFPKLRLVWSPNPYATAQLFHELKEGKEEPDSTVATAIGLEGETVDDDYRLEKYNSQIQDFVTQLPGIDSKNLYTLLDKGQSLDHLIKLSQQELNKILHNSYSAETLYNALHTEVDSLPDEDTIIPVKGAGSSRGRFGRRRKDRFITKKKT</sequence>
<dbReference type="SMR" id="A0A482WFK2"/>
<dbReference type="GO" id="GO:0003697">
    <property type="term" value="F:single-stranded DNA binding"/>
    <property type="evidence" value="ECO:0007669"/>
    <property type="project" value="TreeGrafter"/>
</dbReference>
<feature type="compositionally biased region" description="Low complexity" evidence="11">
    <location>
        <begin position="590"/>
        <end position="599"/>
    </location>
</feature>
<keyword evidence="14" id="KW-1185">Reference proteome</keyword>
<dbReference type="PANTHER" id="PTHR10150:SF0">
    <property type="entry name" value="DNA REPAIR ENDONUCLEASE XPF"/>
    <property type="match status" value="1"/>
</dbReference>
<dbReference type="SUPFAM" id="SSF47781">
    <property type="entry name" value="RuvA domain 2-like"/>
    <property type="match status" value="1"/>
</dbReference>
<keyword evidence="4" id="KW-0255">Endonuclease</keyword>
<dbReference type="GO" id="GO:0000724">
    <property type="term" value="P:double-strand break repair via homologous recombination"/>
    <property type="evidence" value="ECO:0007669"/>
    <property type="project" value="TreeGrafter"/>
</dbReference>
<comment type="caution">
    <text evidence="13">The sequence shown here is derived from an EMBL/GenBank/DDBJ whole genome shotgun (WGS) entry which is preliminary data.</text>
</comment>
<keyword evidence="5" id="KW-0227">DNA damage</keyword>
<dbReference type="GO" id="GO:0000712">
    <property type="term" value="P:resolution of meiotic recombination intermediates"/>
    <property type="evidence" value="ECO:0007669"/>
    <property type="project" value="TreeGrafter"/>
</dbReference>
<evidence type="ECO:0000256" key="10">
    <source>
        <dbReference type="ARBA" id="ARBA00072370"/>
    </source>
</evidence>
<feature type="region of interest" description="Disordered" evidence="11">
    <location>
        <begin position="572"/>
        <end position="605"/>
    </location>
</feature>
<dbReference type="GO" id="GO:0003684">
    <property type="term" value="F:damaged DNA binding"/>
    <property type="evidence" value="ECO:0007669"/>
    <property type="project" value="TreeGrafter"/>
</dbReference>
<organism evidence="13 14">
    <name type="scientific">Laodelphax striatellus</name>
    <name type="common">Small brown planthopper</name>
    <name type="synonym">Delphax striatella</name>
    <dbReference type="NCBI Taxonomy" id="195883"/>
    <lineage>
        <taxon>Eukaryota</taxon>
        <taxon>Metazoa</taxon>
        <taxon>Ecdysozoa</taxon>
        <taxon>Arthropoda</taxon>
        <taxon>Hexapoda</taxon>
        <taxon>Insecta</taxon>
        <taxon>Pterygota</taxon>
        <taxon>Neoptera</taxon>
        <taxon>Paraneoptera</taxon>
        <taxon>Hemiptera</taxon>
        <taxon>Auchenorrhyncha</taxon>
        <taxon>Fulgoroidea</taxon>
        <taxon>Delphacidae</taxon>
        <taxon>Criomorphinae</taxon>
        <taxon>Laodelphax</taxon>
    </lineage>
</organism>
<evidence type="ECO:0000313" key="13">
    <source>
        <dbReference type="EMBL" id="RZF32309.1"/>
    </source>
</evidence>
<dbReference type="CDD" id="cd20078">
    <property type="entry name" value="XPF_nuclease_XPF_euk"/>
    <property type="match status" value="1"/>
</dbReference>
<dbReference type="OrthoDB" id="361020at2759"/>
<feature type="domain" description="ERCC4" evidence="12">
    <location>
        <begin position="613"/>
        <end position="693"/>
    </location>
</feature>
<feature type="region of interest" description="Disordered" evidence="11">
    <location>
        <begin position="406"/>
        <end position="443"/>
    </location>
</feature>
<dbReference type="Gene3D" id="3.40.50.10130">
    <property type="match status" value="1"/>
</dbReference>